<evidence type="ECO:0000313" key="3">
    <source>
        <dbReference type="Proteomes" id="UP000019426"/>
    </source>
</evidence>
<dbReference type="RefSeq" id="WP_084485515.1">
    <property type="nucleotide sequence ID" value="NZ_HG917869.1"/>
</dbReference>
<dbReference type="PROSITE" id="PS51186">
    <property type="entry name" value="GNAT"/>
    <property type="match status" value="1"/>
</dbReference>
<dbReference type="HOGENOM" id="CLU_074296_2_0_9"/>
<organism evidence="2 3">
    <name type="scientific">Clostridium bornimense</name>
    <dbReference type="NCBI Taxonomy" id="1216932"/>
    <lineage>
        <taxon>Bacteria</taxon>
        <taxon>Bacillati</taxon>
        <taxon>Bacillota</taxon>
        <taxon>Clostridia</taxon>
        <taxon>Eubacteriales</taxon>
        <taxon>Clostridiaceae</taxon>
        <taxon>Clostridium</taxon>
    </lineage>
</organism>
<dbReference type="PATRIC" id="fig|1216932.3.peg.2697"/>
<gene>
    <name evidence="2" type="ORF">CM240_2736</name>
</gene>
<evidence type="ECO:0000313" key="2">
    <source>
        <dbReference type="EMBL" id="CDM69853.1"/>
    </source>
</evidence>
<dbReference type="STRING" id="1216932.CM240_2736"/>
<dbReference type="InterPro" id="IPR027365">
    <property type="entry name" value="GNAT_acetyltra_YdfB-like"/>
</dbReference>
<dbReference type="KEGG" id="clt:CM240_2736"/>
<keyword evidence="3" id="KW-1185">Reference proteome</keyword>
<dbReference type="Pfam" id="PF12746">
    <property type="entry name" value="GNAT_acetyltran"/>
    <property type="match status" value="1"/>
</dbReference>
<name>W6RZE7_9CLOT</name>
<evidence type="ECO:0000259" key="1">
    <source>
        <dbReference type="PROSITE" id="PS51186"/>
    </source>
</evidence>
<dbReference type="OrthoDB" id="7054616at2"/>
<dbReference type="Gene3D" id="3.40.630.110">
    <property type="entry name" value="GNAT acetyltransferase-like"/>
    <property type="match status" value="1"/>
</dbReference>
<dbReference type="AlphaFoldDB" id="W6RZE7"/>
<keyword evidence="2" id="KW-0808">Transferase</keyword>
<feature type="domain" description="N-acetyltransferase" evidence="1">
    <location>
        <begin position="128"/>
        <end position="256"/>
    </location>
</feature>
<dbReference type="InterPro" id="IPR016181">
    <property type="entry name" value="Acyl_CoA_acyltransferase"/>
</dbReference>
<protein>
    <submittedName>
        <fullName evidence="2">Acetyltransferase</fullName>
    </submittedName>
</protein>
<dbReference type="EMBL" id="HG917869">
    <property type="protein sequence ID" value="CDM69853.1"/>
    <property type="molecule type" value="Genomic_DNA"/>
</dbReference>
<proteinExistence type="predicted"/>
<reference evidence="2 3" key="1">
    <citation type="submission" date="2013-11" db="EMBL/GenBank/DDBJ databases">
        <title>Complete genome sequence of Clostridum sp. M2/40.</title>
        <authorList>
            <person name="Wibberg D."/>
            <person name="Puehler A."/>
            <person name="Schlueter A."/>
        </authorList>
    </citation>
    <scope>NUCLEOTIDE SEQUENCE [LARGE SCALE GENOMIC DNA]</scope>
    <source>
        <strain evidence="3">M2/40</strain>
    </source>
</reference>
<accession>W6RZE7</accession>
<dbReference type="eggNOG" id="COG1247">
    <property type="taxonomic scope" value="Bacteria"/>
</dbReference>
<dbReference type="InterPro" id="IPR000182">
    <property type="entry name" value="GNAT_dom"/>
</dbReference>
<dbReference type="InterPro" id="IPR042573">
    <property type="entry name" value="GNAT_acetyltra_N"/>
</dbReference>
<dbReference type="SUPFAM" id="SSF55729">
    <property type="entry name" value="Acyl-CoA N-acyltransferases (Nat)"/>
    <property type="match status" value="1"/>
</dbReference>
<dbReference type="Proteomes" id="UP000019426">
    <property type="component" value="Chromosome M2/40_rep2"/>
</dbReference>
<sequence length="256" mass="30080">MVKKVENTKYVEHIFNDCEDTIVWSCLQGVMGEIYVENDKNPTSSMAILGDFIFFAGEPKEEIVLYKPERCKQDFIIMVPTNDSWGECIEQCYKDKAKKVCRYATKKEPNIFDKKKLEQIVDTLPQDYEMKLIDEDIYYKCREQNWCKDLVSQYEDYNFYYNYGLGVAILKDGELVSGASSYSRYEGGIEIEIDTNEKYRRKGLAYICGAKLILECLKRNLYPSWDAQNKWSLALAEKLGYHYSHTYNAYEIWGYL</sequence>
<dbReference type="GO" id="GO:0016747">
    <property type="term" value="F:acyltransferase activity, transferring groups other than amino-acyl groups"/>
    <property type="evidence" value="ECO:0007669"/>
    <property type="project" value="InterPro"/>
</dbReference>
<dbReference type="Gene3D" id="3.40.630.30">
    <property type="match status" value="1"/>
</dbReference>
<dbReference type="PANTHER" id="PTHR31143">
    <property type="match status" value="1"/>
</dbReference>
<dbReference type="PANTHER" id="PTHR31143:SF2">
    <property type="entry name" value="FR47-LIKE DOMAIN-CONTAINING PROTEIN-RELATED"/>
    <property type="match status" value="1"/>
</dbReference>